<gene>
    <name evidence="2" type="ORF">WKW79_33460</name>
</gene>
<evidence type="ECO:0008006" key="4">
    <source>
        <dbReference type="Google" id="ProtNLM"/>
    </source>
</evidence>
<name>A0ABU8XI93_9BURK</name>
<dbReference type="InterPro" id="IPR011010">
    <property type="entry name" value="DNA_brk_join_enz"/>
</dbReference>
<accession>A0ABU8XI93</accession>
<evidence type="ECO:0000313" key="3">
    <source>
        <dbReference type="Proteomes" id="UP001367030"/>
    </source>
</evidence>
<dbReference type="Gene3D" id="1.10.443.10">
    <property type="entry name" value="Intergrase catalytic core"/>
    <property type="match status" value="1"/>
</dbReference>
<keyword evidence="1" id="KW-0233">DNA recombination</keyword>
<organism evidence="2 3">
    <name type="scientific">Variovorax robiniae</name>
    <dbReference type="NCBI Taxonomy" id="1836199"/>
    <lineage>
        <taxon>Bacteria</taxon>
        <taxon>Pseudomonadati</taxon>
        <taxon>Pseudomonadota</taxon>
        <taxon>Betaproteobacteria</taxon>
        <taxon>Burkholderiales</taxon>
        <taxon>Comamonadaceae</taxon>
        <taxon>Variovorax</taxon>
    </lineage>
</organism>
<dbReference type="InterPro" id="IPR013762">
    <property type="entry name" value="Integrase-like_cat_sf"/>
</dbReference>
<dbReference type="RefSeq" id="WP_340339551.1">
    <property type="nucleotide sequence ID" value="NZ_JBBKZS010000030.1"/>
</dbReference>
<reference evidence="2 3" key="1">
    <citation type="submission" date="2024-03" db="EMBL/GenBank/DDBJ databases">
        <title>Novel species of the genus Variovorax.</title>
        <authorList>
            <person name="Liu Q."/>
            <person name="Xin Y.-H."/>
        </authorList>
    </citation>
    <scope>NUCLEOTIDE SEQUENCE [LARGE SCALE GENOMIC DNA]</scope>
    <source>
        <strain evidence="2 3">KACC 18901</strain>
    </source>
</reference>
<evidence type="ECO:0000313" key="2">
    <source>
        <dbReference type="EMBL" id="MEJ8859513.1"/>
    </source>
</evidence>
<comment type="caution">
    <text evidence="2">The sequence shown here is derived from an EMBL/GenBank/DDBJ whole genome shotgun (WGS) entry which is preliminary data.</text>
</comment>
<sequence length="547" mass="60805">MRNTVVDFTSLSLPEDVRLALAEAFWSHVGIQSERCIHTHWFHIKTFDRFVRETEAVAALAEMHGGMLLRYVEWLNAQSRPDGKPWSKSGRAGPYTTLRKLLQWIERCLPGTIASIAYPFNPFPWRNRDTPPRSKIPARELRAILRACEADIAQMRVAREAACAQRLTDSGKTGTLGWLLHHVDRHCGGIVPTAQELSRAGQHPVHRTLSRLGGLKQVEPCLYPRAESLLPYYLMILIHTAGNPDPIAELERDCLQSLPLLDDRQALVWFKARANSIQRRTFSSIDCFEPPVLVKEIVAWNKRLQPLAPVALRERLFLYKGRGAVTALSSGAVKSMLKSFCERHGLPRFSLASIRPGVLASFYRSSGDLRRVSAVANHAHLATTVRYVQTPEVDAQHRARIAALQRAFIGHIEKARSSGTAEPVAPRSNACVSRPGELVSMFGFGCTDPFAGVAPGTHRGELCTHFMGCFTCPNAIITPDPATVARLLQARDHLRAAARALHPARWQSFYAPQLRILEEDILSRFGASELAAAAPLVAQLPPLPDLR</sequence>
<evidence type="ECO:0000256" key="1">
    <source>
        <dbReference type="ARBA" id="ARBA00023172"/>
    </source>
</evidence>
<dbReference type="SUPFAM" id="SSF56349">
    <property type="entry name" value="DNA breaking-rejoining enzymes"/>
    <property type="match status" value="1"/>
</dbReference>
<dbReference type="EMBL" id="JBBKZS010000030">
    <property type="protein sequence ID" value="MEJ8859513.1"/>
    <property type="molecule type" value="Genomic_DNA"/>
</dbReference>
<protein>
    <recommendedName>
        <fullName evidence="4">Site-specific integrase</fullName>
    </recommendedName>
</protein>
<dbReference type="Proteomes" id="UP001367030">
    <property type="component" value="Unassembled WGS sequence"/>
</dbReference>
<proteinExistence type="predicted"/>
<keyword evidence="3" id="KW-1185">Reference proteome</keyword>